<evidence type="ECO:0000256" key="7">
    <source>
        <dbReference type="RuleBase" id="RU003690"/>
    </source>
</evidence>
<evidence type="ECO:0000256" key="1">
    <source>
        <dbReference type="ARBA" id="ARBA00000448"/>
    </source>
</evidence>
<keyword evidence="9" id="KW-1185">Reference proteome</keyword>
<comment type="function">
    <text evidence="6">Plays an important role in cellulose degradation. Shows hydrolytic activity against several glycosidic compounds.</text>
</comment>
<evidence type="ECO:0000313" key="9">
    <source>
        <dbReference type="Proteomes" id="UP000070328"/>
    </source>
</evidence>
<dbReference type="GO" id="GO:0080079">
    <property type="term" value="F:cellobiose glucosidase activity"/>
    <property type="evidence" value="ECO:0007669"/>
    <property type="project" value="UniProtKB-ARBA"/>
</dbReference>
<comment type="catalytic activity">
    <reaction evidence="1">
        <text>Hydrolysis of terminal, non-reducing beta-D-glucosyl residues with release of beta-D-glucose.</text>
        <dbReference type="EC" id="3.2.1.21"/>
    </reaction>
</comment>
<dbReference type="InterPro" id="IPR033132">
    <property type="entry name" value="GH_1_N_CS"/>
</dbReference>
<dbReference type="GO" id="GO:0030245">
    <property type="term" value="P:cellulose catabolic process"/>
    <property type="evidence" value="ECO:0007669"/>
    <property type="project" value="UniProtKB-ARBA"/>
</dbReference>
<dbReference type="FunFam" id="3.20.20.80:FF:000011">
    <property type="entry name" value="Cytosolic beta-glucosidase"/>
    <property type="match status" value="1"/>
</dbReference>
<dbReference type="EMBL" id="JFBX01000698">
    <property type="protein sequence ID" value="KXH30744.1"/>
    <property type="molecule type" value="Genomic_DNA"/>
</dbReference>
<comment type="caution">
    <text evidence="8">The sequence shown here is derived from an EMBL/GenBank/DDBJ whole genome shotgun (WGS) entry which is preliminary data.</text>
</comment>
<keyword evidence="5" id="KW-0326">Glycosidase</keyword>
<accession>A0A135S4A6</accession>
<evidence type="ECO:0000313" key="8">
    <source>
        <dbReference type="EMBL" id="KXH30744.1"/>
    </source>
</evidence>
<comment type="similarity">
    <text evidence="2 7">Belongs to the glycosyl hydrolase 1 family.</text>
</comment>
<dbReference type="Gene3D" id="3.20.20.80">
    <property type="entry name" value="Glycosidases"/>
    <property type="match status" value="1"/>
</dbReference>
<dbReference type="OrthoDB" id="65569at2759"/>
<sequence length="576" mass="64430">VSWQHLTAHPYDPILLPLLSVASFHISSLFSISFDHLLSSGLFLVGANNLLLADPSSSHRQAHRNPSISLSVGASQTANSLRIIIPTLPSVAGHPSNPSIMSLPNDFLWGFATASYQVEGAAEKDGRGPSIWDTFCAIPGKIADGSSGAVACDSYNRTAEDIALLKSVGANTYRFSLAWSRIIPVGGRNDPINQAGLDHYIKFVDDLLEAGITPFITLFHWDLPDGLDKRYGGLLNREEFPLDFEHYARIVFKAIPKCKNWITFNEPWCSSILGYSSGFFAPGHTSDRSKSAIGDSSREPWIVGHNLLVAHGRAVKVYREEFKPTNGGQIGITLNGDATYPWDPEDPEDVEASDRKIEFAISWFADPIYFGKYPDSMLKQLGDRLPEFTPEELALVKGSNDFYGMNHYTANYIKHKTTPPEEDDFLGNLETLFESKSGENIGEETQSFWLRPNPQGFHNLLVWLSKRYGYPPIYVTENGTSLKGENDMPLEQILEDDFRVKYFDGYVKAMADAHEKDGVNVKGYMAWSLMDNFEWAEGYETRFGVTFVDYENDQKRYPKKSAKSLKPLFDSLIKKA</sequence>
<organism evidence="8 9">
    <name type="scientific">Colletotrichum simmondsii</name>
    <dbReference type="NCBI Taxonomy" id="703756"/>
    <lineage>
        <taxon>Eukaryota</taxon>
        <taxon>Fungi</taxon>
        <taxon>Dikarya</taxon>
        <taxon>Ascomycota</taxon>
        <taxon>Pezizomycotina</taxon>
        <taxon>Sordariomycetes</taxon>
        <taxon>Hypocreomycetidae</taxon>
        <taxon>Glomerellales</taxon>
        <taxon>Glomerellaceae</taxon>
        <taxon>Colletotrichum</taxon>
        <taxon>Colletotrichum acutatum species complex</taxon>
    </lineage>
</organism>
<feature type="non-terminal residue" evidence="8">
    <location>
        <position position="1"/>
    </location>
</feature>
<evidence type="ECO:0000256" key="4">
    <source>
        <dbReference type="ARBA" id="ARBA00022801"/>
    </source>
</evidence>
<proteinExistence type="inferred from homology"/>
<evidence type="ECO:0000256" key="2">
    <source>
        <dbReference type="ARBA" id="ARBA00010838"/>
    </source>
</evidence>
<dbReference type="EC" id="3.2.1.21" evidence="3"/>
<dbReference type="Proteomes" id="UP000070328">
    <property type="component" value="Unassembled WGS sequence"/>
</dbReference>
<dbReference type="PRINTS" id="PR00131">
    <property type="entry name" value="GLHYDRLASE1"/>
</dbReference>
<dbReference type="PROSITE" id="PS00653">
    <property type="entry name" value="GLYCOSYL_HYDROL_F1_2"/>
    <property type="match status" value="1"/>
</dbReference>
<dbReference type="InterPro" id="IPR017853">
    <property type="entry name" value="GH"/>
</dbReference>
<dbReference type="InterPro" id="IPR001360">
    <property type="entry name" value="Glyco_hydro_1"/>
</dbReference>
<reference evidence="8 9" key="1">
    <citation type="submission" date="2014-02" db="EMBL/GenBank/DDBJ databases">
        <title>The genome sequence of Colletotrichum simmondsii CBS122122.</title>
        <authorList>
            <person name="Baroncelli R."/>
            <person name="Thon M.R."/>
        </authorList>
    </citation>
    <scope>NUCLEOTIDE SEQUENCE [LARGE SCALE GENOMIC DNA]</scope>
    <source>
        <strain evidence="8 9">CBS122122</strain>
    </source>
</reference>
<evidence type="ECO:0000256" key="3">
    <source>
        <dbReference type="ARBA" id="ARBA00012744"/>
    </source>
</evidence>
<dbReference type="SUPFAM" id="SSF51445">
    <property type="entry name" value="(Trans)glycosidases"/>
    <property type="match status" value="1"/>
</dbReference>
<protein>
    <recommendedName>
        <fullName evidence="3">beta-glucosidase</fullName>
        <ecNumber evidence="3">3.2.1.21</ecNumber>
    </recommendedName>
</protein>
<evidence type="ECO:0000256" key="6">
    <source>
        <dbReference type="ARBA" id="ARBA00056775"/>
    </source>
</evidence>
<evidence type="ECO:0000256" key="5">
    <source>
        <dbReference type="ARBA" id="ARBA00023295"/>
    </source>
</evidence>
<dbReference type="AlphaFoldDB" id="A0A135S4A6"/>
<dbReference type="Pfam" id="PF00232">
    <property type="entry name" value="Glyco_hydro_1"/>
    <property type="match status" value="1"/>
</dbReference>
<name>A0A135S4A6_9PEZI</name>
<gene>
    <name evidence="8" type="ORF">CSIM01_01338</name>
</gene>
<dbReference type="PANTHER" id="PTHR10353">
    <property type="entry name" value="GLYCOSYL HYDROLASE"/>
    <property type="match status" value="1"/>
</dbReference>
<keyword evidence="4 8" id="KW-0378">Hydrolase</keyword>
<dbReference type="PANTHER" id="PTHR10353:SF36">
    <property type="entry name" value="LP05116P"/>
    <property type="match status" value="1"/>
</dbReference>